<dbReference type="GO" id="GO:0005739">
    <property type="term" value="C:mitochondrion"/>
    <property type="evidence" value="ECO:0007669"/>
    <property type="project" value="UniProtKB-SubCell"/>
</dbReference>
<dbReference type="Proteomes" id="UP000001568">
    <property type="component" value="Chromosome 8"/>
</dbReference>
<dbReference type="KEGG" id="olu:OSTLU_42864"/>
<evidence type="ECO:0000256" key="3">
    <source>
        <dbReference type="ARBA" id="ARBA00022692"/>
    </source>
</evidence>
<accession>A4S1U5</accession>
<keyword evidence="6" id="KW-0496">Mitochondrion</keyword>
<dbReference type="PANTHER" id="PTHR14360">
    <property type="entry name" value="PROTEIN FMP32, MITOCHONDRIAL"/>
    <property type="match status" value="1"/>
</dbReference>
<protein>
    <recommendedName>
        <fullName evidence="11">DUF1640-domain-containing protein</fullName>
    </recommendedName>
</protein>
<evidence type="ECO:0000313" key="10">
    <source>
        <dbReference type="Proteomes" id="UP000001568"/>
    </source>
</evidence>
<dbReference type="STRING" id="436017.A4S1U5"/>
<dbReference type="OrthoDB" id="889336at2759"/>
<dbReference type="HOGENOM" id="CLU_063283_4_0_1"/>
<dbReference type="InterPro" id="IPR024461">
    <property type="entry name" value="CCDC90-like"/>
</dbReference>
<evidence type="ECO:0000313" key="9">
    <source>
        <dbReference type="EMBL" id="ABO97721.1"/>
    </source>
</evidence>
<evidence type="ECO:0000256" key="7">
    <source>
        <dbReference type="ARBA" id="ARBA00023136"/>
    </source>
</evidence>
<evidence type="ECO:0000256" key="5">
    <source>
        <dbReference type="ARBA" id="ARBA00023054"/>
    </source>
</evidence>
<evidence type="ECO:0000256" key="4">
    <source>
        <dbReference type="ARBA" id="ARBA00022989"/>
    </source>
</evidence>
<dbReference type="RefSeq" id="XP_001419428.1">
    <property type="nucleotide sequence ID" value="XM_001419391.1"/>
</dbReference>
<evidence type="ECO:0000256" key="8">
    <source>
        <dbReference type="SAM" id="Phobius"/>
    </source>
</evidence>
<keyword evidence="3 8" id="KW-0812">Transmembrane</keyword>
<dbReference type="GeneID" id="5003206"/>
<evidence type="ECO:0000256" key="6">
    <source>
        <dbReference type="ARBA" id="ARBA00023128"/>
    </source>
</evidence>
<keyword evidence="5" id="KW-0175">Coiled coil</keyword>
<dbReference type="eggNOG" id="KOG3156">
    <property type="taxonomic scope" value="Eukaryota"/>
</dbReference>
<dbReference type="OMA" id="MCSSTHN"/>
<dbReference type="PANTHER" id="PTHR14360:SF1">
    <property type="entry name" value="PROTEIN FMP32, MITOCHONDRIAL"/>
    <property type="match status" value="1"/>
</dbReference>
<name>A4S1U5_OSTLU</name>
<reference evidence="9 10" key="1">
    <citation type="journal article" date="2007" name="Proc. Natl. Acad. Sci. U.S.A.">
        <title>The tiny eukaryote Ostreococcus provides genomic insights into the paradox of plankton speciation.</title>
        <authorList>
            <person name="Palenik B."/>
            <person name="Grimwood J."/>
            <person name="Aerts A."/>
            <person name="Rouze P."/>
            <person name="Salamov A."/>
            <person name="Putnam N."/>
            <person name="Dupont C."/>
            <person name="Jorgensen R."/>
            <person name="Derelle E."/>
            <person name="Rombauts S."/>
            <person name="Zhou K."/>
            <person name="Otillar R."/>
            <person name="Merchant S.S."/>
            <person name="Podell S."/>
            <person name="Gaasterland T."/>
            <person name="Napoli C."/>
            <person name="Gendler K."/>
            <person name="Manuell A."/>
            <person name="Tai V."/>
            <person name="Vallon O."/>
            <person name="Piganeau G."/>
            <person name="Jancek S."/>
            <person name="Heijde M."/>
            <person name="Jabbari K."/>
            <person name="Bowler C."/>
            <person name="Lohr M."/>
            <person name="Robbens S."/>
            <person name="Werner G."/>
            <person name="Dubchak I."/>
            <person name="Pazour G.J."/>
            <person name="Ren Q."/>
            <person name="Paulsen I."/>
            <person name="Delwiche C."/>
            <person name="Schmutz J."/>
            <person name="Rokhsar D."/>
            <person name="Van de Peer Y."/>
            <person name="Moreau H."/>
            <person name="Grigoriev I.V."/>
        </authorList>
    </citation>
    <scope>NUCLEOTIDE SEQUENCE [LARGE SCALE GENOMIC DNA]</scope>
    <source>
        <strain evidence="9 10">CCE9901</strain>
    </source>
</reference>
<gene>
    <name evidence="9" type="ORF">OSTLU_42864</name>
</gene>
<dbReference type="AlphaFoldDB" id="A4S1U5"/>
<proteinExistence type="predicted"/>
<dbReference type="GO" id="GO:0016020">
    <property type="term" value="C:membrane"/>
    <property type="evidence" value="ECO:0007669"/>
    <property type="project" value="UniProtKB-SubCell"/>
</dbReference>
<sequence>MTRAGFVARNELERELMHGRAETQALKQEVASSLREASASMKHSTETLQAENEKLRADLKYNIDRITQSQKLDLNLEKGRLRELHGIQESQMKEVEARVDRELHQMRTQIEAAKTEIIRYSVGTLVSLGALSLAAIRLVM</sequence>
<keyword evidence="4 8" id="KW-1133">Transmembrane helix</keyword>
<dbReference type="Pfam" id="PF07798">
    <property type="entry name" value="CCDC90-like"/>
    <property type="match status" value="1"/>
</dbReference>
<organism evidence="9 10">
    <name type="scientific">Ostreococcus lucimarinus (strain CCE9901)</name>
    <dbReference type="NCBI Taxonomy" id="436017"/>
    <lineage>
        <taxon>Eukaryota</taxon>
        <taxon>Viridiplantae</taxon>
        <taxon>Chlorophyta</taxon>
        <taxon>Mamiellophyceae</taxon>
        <taxon>Mamiellales</taxon>
        <taxon>Bathycoccaceae</taxon>
        <taxon>Ostreococcus</taxon>
    </lineage>
</organism>
<keyword evidence="7 8" id="KW-0472">Membrane</keyword>
<dbReference type="EMBL" id="CP000588">
    <property type="protein sequence ID" value="ABO97721.1"/>
    <property type="molecule type" value="Genomic_DNA"/>
</dbReference>
<evidence type="ECO:0000256" key="1">
    <source>
        <dbReference type="ARBA" id="ARBA00004173"/>
    </source>
</evidence>
<evidence type="ECO:0008006" key="11">
    <source>
        <dbReference type="Google" id="ProtNLM"/>
    </source>
</evidence>
<evidence type="ECO:0000256" key="2">
    <source>
        <dbReference type="ARBA" id="ARBA00004370"/>
    </source>
</evidence>
<feature type="transmembrane region" description="Helical" evidence="8">
    <location>
        <begin position="117"/>
        <end position="139"/>
    </location>
</feature>
<comment type="subcellular location">
    <subcellularLocation>
        <location evidence="2">Membrane</location>
    </subcellularLocation>
    <subcellularLocation>
        <location evidence="1">Mitochondrion</location>
    </subcellularLocation>
</comment>
<dbReference type="Gramene" id="ABO97721">
    <property type="protein sequence ID" value="ABO97721"/>
    <property type="gene ID" value="OSTLU_42864"/>
</dbReference>
<keyword evidence="10" id="KW-1185">Reference proteome</keyword>